<organism evidence="2">
    <name type="scientific">Gordonia sp. MP11Mi</name>
    <dbReference type="NCBI Taxonomy" id="3022769"/>
    <lineage>
        <taxon>Bacteria</taxon>
        <taxon>Bacillati</taxon>
        <taxon>Actinomycetota</taxon>
        <taxon>Actinomycetes</taxon>
        <taxon>Mycobacteriales</taxon>
        <taxon>Gordoniaceae</taxon>
        <taxon>Gordonia</taxon>
    </lineage>
</organism>
<dbReference type="Pfam" id="PF08021">
    <property type="entry name" value="FAD_binding_9"/>
    <property type="match status" value="1"/>
</dbReference>
<dbReference type="InterPro" id="IPR017938">
    <property type="entry name" value="Riboflavin_synthase-like_b-brl"/>
</dbReference>
<dbReference type="GO" id="GO:0016491">
    <property type="term" value="F:oxidoreductase activity"/>
    <property type="evidence" value="ECO:0007669"/>
    <property type="project" value="InterPro"/>
</dbReference>
<evidence type="ECO:0000259" key="1">
    <source>
        <dbReference type="PROSITE" id="PS51384"/>
    </source>
</evidence>
<dbReference type="RefSeq" id="WP_420039426.1">
    <property type="nucleotide sequence ID" value="NZ_CP128986.1"/>
</dbReference>
<feature type="domain" description="FAD-binding FR-type" evidence="1">
    <location>
        <begin position="11"/>
        <end position="154"/>
    </location>
</feature>
<dbReference type="InterPro" id="IPR017927">
    <property type="entry name" value="FAD-bd_FR_type"/>
</dbReference>
<sequence>MAQRRIVPLPLTLRRLTVSSTEPITPRMRRVRLGGPELREFERDGLTLPALVCPGFDDHVKLIFASSGDVADVLPKQVEQGIEWRASEALETRDYTPVQVDLERGELTLDFVVHTAGAGQGHGPAAGIGETWACAARPGDELWFVGPKSSTEIPDDVDWILLAGDETAQPAVERFLAERPVDVPARIVLAVGDESARRDFCLGPDDEITWVVAAAGDREILAAAVADVTPLPGRPYVWAAAESRALLPIRKFASRQLDTPKSHRDITGYWHLTDVEPQTAPDDRPQATATLPLVTSPVTWFAVRAALRSGLLEAIDVEHPRRSSLTEQAPLVDVLLACDVLLDRDGALWLTDTGETLLADEHVAEDFDGVSADQMLALADLADALGTGRPAWQVRTGQTFAETAAAQEEVSDELVDRSSGRVYLLPAITRLPVFTRQRLGFCGPGADVVADGVGRTVEPLTQTYDAVVCVDALANRTDEEVEAFLRDLRDVTGEAVVIESTSPDGLGGDPAEHALIQLATVGSAPRDDARVAELAASAEWTATDTVSVGWGTTAITLRRDPKTP</sequence>
<dbReference type="InterPro" id="IPR007037">
    <property type="entry name" value="SIP_rossman_dom"/>
</dbReference>
<dbReference type="Gene3D" id="2.40.30.10">
    <property type="entry name" value="Translation factors"/>
    <property type="match status" value="1"/>
</dbReference>
<reference evidence="2" key="1">
    <citation type="submission" date="2023-06" db="EMBL/GenBank/DDBJ databases">
        <title>Gordonia sp. nov. and Pseudochrobactrum sp. nov., two species isolated from the burying beetle Nicrophorus vespilloides.</title>
        <authorList>
            <person name="Poehlein A."/>
            <person name="Guzman J."/>
            <person name="Daniel R."/>
            <person name="Vilcinskas A."/>
        </authorList>
    </citation>
    <scope>NUCLEOTIDE SEQUENCE</scope>
    <source>
        <strain evidence="2">MP11Mi</strain>
    </source>
</reference>
<dbReference type="InterPro" id="IPR039374">
    <property type="entry name" value="SIP_fam"/>
</dbReference>
<dbReference type="Gene3D" id="3.40.50.80">
    <property type="entry name" value="Nucleotide-binding domain of ferredoxin-NADP reductase (FNR) module"/>
    <property type="match status" value="1"/>
</dbReference>
<evidence type="ECO:0000313" key="2">
    <source>
        <dbReference type="EMBL" id="WOC13622.1"/>
    </source>
</evidence>
<dbReference type="EMBL" id="CP128986">
    <property type="protein sequence ID" value="WOC13622.1"/>
    <property type="molecule type" value="Genomic_DNA"/>
</dbReference>
<dbReference type="InterPro" id="IPR013113">
    <property type="entry name" value="SIP_FAD-bd"/>
</dbReference>
<dbReference type="PANTHER" id="PTHR30157:SF0">
    <property type="entry name" value="NADPH-DEPENDENT FERRIC-CHELATE REDUCTASE"/>
    <property type="match status" value="1"/>
</dbReference>
<dbReference type="AlphaFoldDB" id="A0AA97CXB8"/>
<proteinExistence type="predicted"/>
<dbReference type="PANTHER" id="PTHR30157">
    <property type="entry name" value="FERRIC REDUCTASE, NADPH-DEPENDENT"/>
    <property type="match status" value="1"/>
</dbReference>
<dbReference type="PROSITE" id="PS51384">
    <property type="entry name" value="FAD_FR"/>
    <property type="match status" value="1"/>
</dbReference>
<protein>
    <recommendedName>
        <fullName evidence="1">FAD-binding FR-type domain-containing protein</fullName>
    </recommendedName>
</protein>
<dbReference type="InterPro" id="IPR039261">
    <property type="entry name" value="FNR_nucleotide-bd"/>
</dbReference>
<dbReference type="CDD" id="cd06193">
    <property type="entry name" value="siderophore_interacting"/>
    <property type="match status" value="1"/>
</dbReference>
<accession>A0AA97CXB8</accession>
<name>A0AA97CXB8_9ACTN</name>
<dbReference type="SUPFAM" id="SSF63380">
    <property type="entry name" value="Riboflavin synthase domain-like"/>
    <property type="match status" value="1"/>
</dbReference>
<gene>
    <name evidence="2" type="ORF">MP11Mi_27250</name>
</gene>
<dbReference type="Pfam" id="PF04954">
    <property type="entry name" value="SIP"/>
    <property type="match status" value="1"/>
</dbReference>